<sequence>MTKLIILAPLSPSVRTPSQISDVTKAITDFLNIISRGPWPSTIKADMTAAIDGLDETGLRLLGSDYEDLQTFTSLPSPLPPTSIDIRPFYLRTDSPEPESCDDTDPTHTLLPLPHLSLSPLYSTLHFPNNIKSTVTSYLLNTLLLSSLGLKKEICSLNRLILLTGPPGTGKTTLALSVAQRLSEILGSGILIRIHSSSLFSKWFSESGKKVDMLFNAVKDISEDYRLAVVLVDEVESLVSSRNNESMIEDGVRGVNAVLTGLDMIKNLDGVVVICTSNLVEGSRVDEAFLSRCDGVWEVEGPGGEGVGRILRETIDELKRVNVLTVKDDDKLNSKLLEAGKRGTGKSGREIRKAVVKMWSEMGGGMGIEASDVLDALWS</sequence>
<dbReference type="Pfam" id="PF00004">
    <property type="entry name" value="AAA"/>
    <property type="match status" value="1"/>
</dbReference>
<keyword evidence="5" id="KW-1185">Reference proteome</keyword>
<dbReference type="GO" id="GO:0005524">
    <property type="term" value="F:ATP binding"/>
    <property type="evidence" value="ECO:0007669"/>
    <property type="project" value="UniProtKB-KW"/>
</dbReference>
<dbReference type="SUPFAM" id="SSF52540">
    <property type="entry name" value="P-loop containing nucleoside triphosphate hydrolases"/>
    <property type="match status" value="1"/>
</dbReference>
<evidence type="ECO:0000259" key="3">
    <source>
        <dbReference type="SMART" id="SM00382"/>
    </source>
</evidence>
<dbReference type="AlphaFoldDB" id="A0A9W7CNQ5"/>
<dbReference type="InterPro" id="IPR003959">
    <property type="entry name" value="ATPase_AAA_core"/>
</dbReference>
<dbReference type="GO" id="GO:0005694">
    <property type="term" value="C:chromosome"/>
    <property type="evidence" value="ECO:0007669"/>
    <property type="project" value="TreeGrafter"/>
</dbReference>
<dbReference type="EMBL" id="BRXW01000119">
    <property type="protein sequence ID" value="GMI08114.1"/>
    <property type="molecule type" value="Genomic_DNA"/>
</dbReference>
<protein>
    <recommendedName>
        <fullName evidence="3">AAA+ ATPase domain-containing protein</fullName>
    </recommendedName>
</protein>
<evidence type="ECO:0000313" key="4">
    <source>
        <dbReference type="EMBL" id="GMI08114.1"/>
    </source>
</evidence>
<keyword evidence="1" id="KW-0547">Nucleotide-binding</keyword>
<accession>A0A9W7CNQ5</accession>
<evidence type="ECO:0000313" key="5">
    <source>
        <dbReference type="Proteomes" id="UP001165122"/>
    </source>
</evidence>
<dbReference type="GO" id="GO:0005634">
    <property type="term" value="C:nucleus"/>
    <property type="evidence" value="ECO:0007669"/>
    <property type="project" value="TreeGrafter"/>
</dbReference>
<proteinExistence type="predicted"/>
<dbReference type="GO" id="GO:0007131">
    <property type="term" value="P:reciprocal meiotic recombination"/>
    <property type="evidence" value="ECO:0007669"/>
    <property type="project" value="TreeGrafter"/>
</dbReference>
<dbReference type="Gene3D" id="3.40.50.300">
    <property type="entry name" value="P-loop containing nucleotide triphosphate hydrolases"/>
    <property type="match status" value="1"/>
</dbReference>
<reference evidence="5" key="1">
    <citation type="journal article" date="2023" name="Commun. Biol.">
        <title>Genome analysis of Parmales, the sister group of diatoms, reveals the evolutionary specialization of diatoms from phago-mixotrophs to photoautotrophs.</title>
        <authorList>
            <person name="Ban H."/>
            <person name="Sato S."/>
            <person name="Yoshikawa S."/>
            <person name="Yamada K."/>
            <person name="Nakamura Y."/>
            <person name="Ichinomiya M."/>
            <person name="Sato N."/>
            <person name="Blanc-Mathieu R."/>
            <person name="Endo H."/>
            <person name="Kuwata A."/>
            <person name="Ogata H."/>
        </authorList>
    </citation>
    <scope>NUCLEOTIDE SEQUENCE [LARGE SCALE GENOMIC DNA]</scope>
    <source>
        <strain evidence="5">NIES 3700</strain>
    </source>
</reference>
<dbReference type="SMART" id="SM00382">
    <property type="entry name" value="AAA"/>
    <property type="match status" value="1"/>
</dbReference>
<organism evidence="4 5">
    <name type="scientific">Triparma laevis f. longispina</name>
    <dbReference type="NCBI Taxonomy" id="1714387"/>
    <lineage>
        <taxon>Eukaryota</taxon>
        <taxon>Sar</taxon>
        <taxon>Stramenopiles</taxon>
        <taxon>Ochrophyta</taxon>
        <taxon>Bolidophyceae</taxon>
        <taxon>Parmales</taxon>
        <taxon>Triparmaceae</taxon>
        <taxon>Triparma</taxon>
    </lineage>
</organism>
<evidence type="ECO:0000256" key="1">
    <source>
        <dbReference type="ARBA" id="ARBA00022741"/>
    </source>
</evidence>
<feature type="domain" description="AAA+ ATPase" evidence="3">
    <location>
        <begin position="157"/>
        <end position="303"/>
    </location>
</feature>
<dbReference type="InterPro" id="IPR027417">
    <property type="entry name" value="P-loop_NTPase"/>
</dbReference>
<comment type="caution">
    <text evidence="4">The sequence shown here is derived from an EMBL/GenBank/DDBJ whole genome shotgun (WGS) entry which is preliminary data.</text>
</comment>
<dbReference type="GO" id="GO:0016887">
    <property type="term" value="F:ATP hydrolysis activity"/>
    <property type="evidence" value="ECO:0007669"/>
    <property type="project" value="InterPro"/>
</dbReference>
<dbReference type="PANTHER" id="PTHR45991:SF1">
    <property type="entry name" value="PACHYTENE CHECKPOINT PROTEIN 2 HOMOLOG"/>
    <property type="match status" value="1"/>
</dbReference>
<name>A0A9W7CNQ5_9STRA</name>
<keyword evidence="2" id="KW-0067">ATP-binding</keyword>
<dbReference type="InterPro" id="IPR003593">
    <property type="entry name" value="AAA+_ATPase"/>
</dbReference>
<dbReference type="PANTHER" id="PTHR45991">
    <property type="entry name" value="PACHYTENE CHECKPOINT PROTEIN 2"/>
    <property type="match status" value="1"/>
</dbReference>
<evidence type="ECO:0000256" key="2">
    <source>
        <dbReference type="ARBA" id="ARBA00022840"/>
    </source>
</evidence>
<dbReference type="InterPro" id="IPR044539">
    <property type="entry name" value="Pch2-like"/>
</dbReference>
<dbReference type="GO" id="GO:0051598">
    <property type="term" value="P:meiotic recombination checkpoint signaling"/>
    <property type="evidence" value="ECO:0007669"/>
    <property type="project" value="TreeGrafter"/>
</dbReference>
<dbReference type="OrthoDB" id="10042665at2759"/>
<gene>
    <name evidence="4" type="ORF">TrLO_g14299</name>
</gene>
<dbReference type="Proteomes" id="UP001165122">
    <property type="component" value="Unassembled WGS sequence"/>
</dbReference>